<dbReference type="Gene3D" id="2.80.10.50">
    <property type="match status" value="2"/>
</dbReference>
<dbReference type="OrthoDB" id="6387072at2"/>
<dbReference type="EMBL" id="AP025739">
    <property type="protein sequence ID" value="BDI29939.1"/>
    <property type="molecule type" value="Genomic_DNA"/>
</dbReference>
<dbReference type="InterPro" id="IPR035992">
    <property type="entry name" value="Ricin_B-like_lectins"/>
</dbReference>
<dbReference type="PROSITE" id="PS50231">
    <property type="entry name" value="RICIN_B_LECTIN"/>
    <property type="match status" value="1"/>
</dbReference>
<reference evidence="1 2" key="1">
    <citation type="journal article" date="2019" name="Int. J. Syst. Evol. Microbiol.">
        <title>Capsulimonas corticalis gen. nov., sp. nov., an aerobic capsulated bacterium, of a novel bacterial order, Capsulimonadales ord. nov., of the class Armatimonadia of the phylum Armatimonadetes.</title>
        <authorList>
            <person name="Li J."/>
            <person name="Kudo C."/>
            <person name="Tonouchi A."/>
        </authorList>
    </citation>
    <scope>NUCLEOTIDE SEQUENCE [LARGE SCALE GENOMIC DNA]</scope>
    <source>
        <strain evidence="1 2">AX-7</strain>
    </source>
</reference>
<dbReference type="Proteomes" id="UP000287394">
    <property type="component" value="Chromosome"/>
</dbReference>
<dbReference type="SUPFAM" id="SSF48208">
    <property type="entry name" value="Six-hairpin glycosidases"/>
    <property type="match status" value="1"/>
</dbReference>
<dbReference type="GO" id="GO:0005975">
    <property type="term" value="P:carbohydrate metabolic process"/>
    <property type="evidence" value="ECO:0007669"/>
    <property type="project" value="InterPro"/>
</dbReference>
<dbReference type="SMART" id="SM00458">
    <property type="entry name" value="RICIN"/>
    <property type="match status" value="1"/>
</dbReference>
<accession>A0A402D2Q2</accession>
<dbReference type="AlphaFoldDB" id="A0A402D2Q2"/>
<keyword evidence="2" id="KW-1185">Reference proteome</keyword>
<dbReference type="InterPro" id="IPR008928">
    <property type="entry name" value="6-hairpin_glycosidase_sf"/>
</dbReference>
<dbReference type="InterPro" id="IPR005198">
    <property type="entry name" value="Glyco_hydro_76"/>
</dbReference>
<dbReference type="Pfam" id="PF14200">
    <property type="entry name" value="RicinB_lectin_2"/>
    <property type="match status" value="1"/>
</dbReference>
<protein>
    <submittedName>
        <fullName evidence="1">Uncharacterized protein</fullName>
    </submittedName>
</protein>
<evidence type="ECO:0000313" key="2">
    <source>
        <dbReference type="Proteomes" id="UP000287394"/>
    </source>
</evidence>
<dbReference type="PANTHER" id="PTHR47791">
    <property type="entry name" value="MEIOTICALLY UP-REGULATED GENE 191 PROTEIN"/>
    <property type="match status" value="1"/>
</dbReference>
<dbReference type="CDD" id="cd00161">
    <property type="entry name" value="beta-trefoil_Ricin-like"/>
    <property type="match status" value="1"/>
</dbReference>
<evidence type="ECO:0000313" key="1">
    <source>
        <dbReference type="EMBL" id="BDI29939.1"/>
    </source>
</evidence>
<dbReference type="InterPro" id="IPR053169">
    <property type="entry name" value="MUG_Protein"/>
</dbReference>
<dbReference type="SUPFAM" id="SSF50370">
    <property type="entry name" value="Ricin B-like lectins"/>
    <property type="match status" value="1"/>
</dbReference>
<dbReference type="PANTHER" id="PTHR47791:SF3">
    <property type="entry name" value="MEIOTICALLY UP-REGULATED GENE 191 PROTEIN"/>
    <property type="match status" value="1"/>
</dbReference>
<dbReference type="RefSeq" id="WP_119323753.1">
    <property type="nucleotide sequence ID" value="NZ_AP025739.1"/>
</dbReference>
<sequence>MKIFSTIRSRFVATALLLASTAFLAAPAAKAQNAANADAVYNGYINAYLQTSNVNGHNYPLPYLCQSLSNRDLAFFWQQAYMITGLEDAYERNYSTSRKQLIDTMLSGFITQNLTNWSWDDWNDDIAWACIAMVRGYVETGNTTYLNEAVNNWNMAYNRGWDSTYGGGIWEQESNVPNGGKVGLSNWPFVIAGCFIYQANHDATILSKSQAIYAWGRSHIFNTSDGSVWEGWYPSGAGGDDNAYNDGLIINAANSLYQITGTTQYLNDAKLAASHVMNKYPSVLNEDHPANGDFGGDQVYRGISLLARQNNLWSTYWPWLQSNCTASWNHRRTDYNITWNNFNANTTTGNMDAMEALGSLVVQSVTQMNPLTGVHAITNKGTGLAIDNGSTNTQGAKIVQWALNGGNAQKWIFTQNSDNSWNIVSVYSGQALDDPGSSKTNGTQMDQWGVNGGSNQKWWVDVQSDGSYKIWNVASGLALDNDNLSANGTPLIQWTWTGSNNQRWILR</sequence>
<dbReference type="Gene3D" id="1.50.10.20">
    <property type="match status" value="1"/>
</dbReference>
<dbReference type="Pfam" id="PF03663">
    <property type="entry name" value="Glyco_hydro_76"/>
    <property type="match status" value="1"/>
</dbReference>
<organism evidence="1 2">
    <name type="scientific">Capsulimonas corticalis</name>
    <dbReference type="NCBI Taxonomy" id="2219043"/>
    <lineage>
        <taxon>Bacteria</taxon>
        <taxon>Bacillati</taxon>
        <taxon>Armatimonadota</taxon>
        <taxon>Armatimonadia</taxon>
        <taxon>Capsulimonadales</taxon>
        <taxon>Capsulimonadaceae</taxon>
        <taxon>Capsulimonas</taxon>
    </lineage>
</organism>
<dbReference type="KEGG" id="ccot:CCAX7_19900"/>
<name>A0A402D2Q2_9BACT</name>
<gene>
    <name evidence="1" type="ORF">CCAX7_19900</name>
</gene>
<proteinExistence type="predicted"/>
<dbReference type="InterPro" id="IPR000772">
    <property type="entry name" value="Ricin_B_lectin"/>
</dbReference>